<keyword evidence="2" id="KW-1185">Reference proteome</keyword>
<accession>A0A9W6QLN5</accession>
<sequence>MDNFLRPRREIPTVAGMAFNLEYTSKRQDLSYALTVAADDDGEIGIDVIAKDDHGGVAAEGTLRLPPGGAAETAKLLREALVAITALENKRRVVGNANQPWSAEQDSTLREAWLAHPPSRSATEVIRELATLRQRSPAAIRARLPRVGCDPDVSGRLLTEASAAIVGRDAVIAS</sequence>
<name>A0A9W6QLN5_9PSEU</name>
<evidence type="ECO:0000313" key="1">
    <source>
        <dbReference type="EMBL" id="GLW91920.1"/>
    </source>
</evidence>
<proteinExistence type="predicted"/>
<comment type="caution">
    <text evidence="1">The sequence shown here is derived from an EMBL/GenBank/DDBJ whole genome shotgun (WGS) entry which is preliminary data.</text>
</comment>
<protein>
    <submittedName>
        <fullName evidence="1">Uncharacterized protein</fullName>
    </submittedName>
</protein>
<dbReference type="AlphaFoldDB" id="A0A9W6QLN5"/>
<evidence type="ECO:0000313" key="2">
    <source>
        <dbReference type="Proteomes" id="UP001165042"/>
    </source>
</evidence>
<dbReference type="Proteomes" id="UP001165042">
    <property type="component" value="Unassembled WGS sequence"/>
</dbReference>
<dbReference type="EMBL" id="BSSD01000004">
    <property type="protein sequence ID" value="GLW91920.1"/>
    <property type="molecule type" value="Genomic_DNA"/>
</dbReference>
<reference evidence="1" key="1">
    <citation type="submission" date="2023-02" db="EMBL/GenBank/DDBJ databases">
        <title>Actinokineospora globicatena NBRC 15670.</title>
        <authorList>
            <person name="Ichikawa N."/>
            <person name="Sato H."/>
            <person name="Tonouchi N."/>
        </authorList>
    </citation>
    <scope>NUCLEOTIDE SEQUENCE</scope>
    <source>
        <strain evidence="1">NBRC 15670</strain>
    </source>
</reference>
<organism evidence="1 2">
    <name type="scientific">Actinokineospora globicatena</name>
    <dbReference type="NCBI Taxonomy" id="103729"/>
    <lineage>
        <taxon>Bacteria</taxon>
        <taxon>Bacillati</taxon>
        <taxon>Actinomycetota</taxon>
        <taxon>Actinomycetes</taxon>
        <taxon>Pseudonocardiales</taxon>
        <taxon>Pseudonocardiaceae</taxon>
        <taxon>Actinokineospora</taxon>
    </lineage>
</organism>
<gene>
    <name evidence="1" type="ORF">Aglo03_27360</name>
</gene>